<keyword evidence="2" id="KW-1185">Reference proteome</keyword>
<proteinExistence type="predicted"/>
<sequence>MNDAAFLNQFCVDTMQTVCLFGAPGGGSYRVLLRLSRGAVAGGSIVVA</sequence>
<dbReference type="PATRIC" id="fig|1263870.3.peg.5576"/>
<name>M5U612_9BACT</name>
<organism evidence="1 2">
    <name type="scientific">Rhodopirellula sallentina SM41</name>
    <dbReference type="NCBI Taxonomy" id="1263870"/>
    <lineage>
        <taxon>Bacteria</taxon>
        <taxon>Pseudomonadati</taxon>
        <taxon>Planctomycetota</taxon>
        <taxon>Planctomycetia</taxon>
        <taxon>Pirellulales</taxon>
        <taxon>Pirellulaceae</taxon>
        <taxon>Rhodopirellula</taxon>
    </lineage>
</organism>
<dbReference type="AlphaFoldDB" id="M5U612"/>
<accession>M5U612</accession>
<evidence type="ECO:0000313" key="2">
    <source>
        <dbReference type="Proteomes" id="UP000011885"/>
    </source>
</evidence>
<evidence type="ECO:0000313" key="1">
    <source>
        <dbReference type="EMBL" id="EMI53291.1"/>
    </source>
</evidence>
<protein>
    <submittedName>
        <fullName evidence="1">Uncharacterized protein</fullName>
    </submittedName>
</protein>
<gene>
    <name evidence="1" type="ORF">RSSM_05264</name>
</gene>
<dbReference type="EMBL" id="ANOH01000364">
    <property type="protein sequence ID" value="EMI53291.1"/>
    <property type="molecule type" value="Genomic_DNA"/>
</dbReference>
<dbReference type="Proteomes" id="UP000011885">
    <property type="component" value="Unassembled WGS sequence"/>
</dbReference>
<reference evidence="1 2" key="1">
    <citation type="journal article" date="2013" name="Mar. Genomics">
        <title>Expression of sulfatases in Rhodopirellula baltica and the diversity of sulfatases in the genus Rhodopirellula.</title>
        <authorList>
            <person name="Wegner C.E."/>
            <person name="Richter-Heitmann T."/>
            <person name="Klindworth A."/>
            <person name="Klockow C."/>
            <person name="Richter M."/>
            <person name="Achstetter T."/>
            <person name="Glockner F.O."/>
            <person name="Harder J."/>
        </authorList>
    </citation>
    <scope>NUCLEOTIDE SEQUENCE [LARGE SCALE GENOMIC DNA]</scope>
    <source>
        <strain evidence="1 2">SM41</strain>
    </source>
</reference>
<comment type="caution">
    <text evidence="1">The sequence shown here is derived from an EMBL/GenBank/DDBJ whole genome shotgun (WGS) entry which is preliminary data.</text>
</comment>